<dbReference type="Proteomes" id="UP000266723">
    <property type="component" value="Unassembled WGS sequence"/>
</dbReference>
<dbReference type="EMBL" id="QGKV02001507">
    <property type="protein sequence ID" value="KAF3532455.1"/>
    <property type="molecule type" value="Genomic_DNA"/>
</dbReference>
<evidence type="ECO:0000313" key="2">
    <source>
        <dbReference type="Proteomes" id="UP000266723"/>
    </source>
</evidence>
<evidence type="ECO:0008006" key="3">
    <source>
        <dbReference type="Google" id="ProtNLM"/>
    </source>
</evidence>
<organism evidence="1 2">
    <name type="scientific">Brassica cretica</name>
    <name type="common">Mustard</name>
    <dbReference type="NCBI Taxonomy" id="69181"/>
    <lineage>
        <taxon>Eukaryota</taxon>
        <taxon>Viridiplantae</taxon>
        <taxon>Streptophyta</taxon>
        <taxon>Embryophyta</taxon>
        <taxon>Tracheophyta</taxon>
        <taxon>Spermatophyta</taxon>
        <taxon>Magnoliopsida</taxon>
        <taxon>eudicotyledons</taxon>
        <taxon>Gunneridae</taxon>
        <taxon>Pentapetalae</taxon>
        <taxon>rosids</taxon>
        <taxon>malvids</taxon>
        <taxon>Brassicales</taxon>
        <taxon>Brassicaceae</taxon>
        <taxon>Brassiceae</taxon>
        <taxon>Brassica</taxon>
    </lineage>
</organism>
<reference evidence="1 2" key="1">
    <citation type="journal article" date="2020" name="BMC Genomics">
        <title>Intraspecific diversification of the crop wild relative Brassica cretica Lam. using demographic model selection.</title>
        <authorList>
            <person name="Kioukis A."/>
            <person name="Michalopoulou V.A."/>
            <person name="Briers L."/>
            <person name="Pirintsos S."/>
            <person name="Studholme D.J."/>
            <person name="Pavlidis P."/>
            <person name="Sarris P.F."/>
        </authorList>
    </citation>
    <scope>NUCLEOTIDE SEQUENCE [LARGE SCALE GENOMIC DNA]</scope>
    <source>
        <strain evidence="2">cv. PFS-1207/04</strain>
    </source>
</reference>
<keyword evidence="2" id="KW-1185">Reference proteome</keyword>
<comment type="caution">
    <text evidence="1">The sequence shown here is derived from an EMBL/GenBank/DDBJ whole genome shotgun (WGS) entry which is preliminary data.</text>
</comment>
<name>A0ABQ7BJX8_BRACR</name>
<accession>A0ABQ7BJX8</accession>
<gene>
    <name evidence="1" type="ORF">DY000_02040376</name>
</gene>
<sequence length="57" mass="6672">MMRPLWAMRMFCGDQEEREELCGDVKSPVRQCEPYVAMRRALSCEAMQACVRQCELV</sequence>
<protein>
    <recommendedName>
        <fullName evidence="3">ShKT domain-containing protein</fullName>
    </recommendedName>
</protein>
<evidence type="ECO:0000313" key="1">
    <source>
        <dbReference type="EMBL" id="KAF3532455.1"/>
    </source>
</evidence>
<proteinExistence type="predicted"/>